<evidence type="ECO:0000313" key="11">
    <source>
        <dbReference type="EMBL" id="CAL1329368.1"/>
    </source>
</evidence>
<keyword evidence="6 9" id="KW-0479">Metal-binding</keyword>
<name>A0ABP1CE30_9GAMM</name>
<evidence type="ECO:0000256" key="4">
    <source>
        <dbReference type="ARBA" id="ARBA00012458"/>
    </source>
</evidence>
<dbReference type="PROSITE" id="PS00792">
    <property type="entry name" value="DHPS_1"/>
    <property type="match status" value="1"/>
</dbReference>
<protein>
    <recommendedName>
        <fullName evidence="4 9">Dihydropteroate synthase</fullName>
        <shortName evidence="9">DHPS</shortName>
        <ecNumber evidence="4 9">2.5.1.15</ecNumber>
    </recommendedName>
    <alternativeName>
        <fullName evidence="9">Dihydropteroate pyrophosphorylase</fullName>
    </alternativeName>
</protein>
<dbReference type="EC" id="2.5.1.15" evidence="4 9"/>
<keyword evidence="8 9" id="KW-0289">Folate biosynthesis</keyword>
<dbReference type="InterPro" id="IPR006390">
    <property type="entry name" value="DHP_synth_dom"/>
</dbReference>
<organism evidence="11 12">
    <name type="scientific">Candidatus Providencia siddallii</name>
    <dbReference type="NCBI Taxonomy" id="1715285"/>
    <lineage>
        <taxon>Bacteria</taxon>
        <taxon>Pseudomonadati</taxon>
        <taxon>Pseudomonadota</taxon>
        <taxon>Gammaproteobacteria</taxon>
        <taxon>Enterobacterales</taxon>
        <taxon>Morganellaceae</taxon>
        <taxon>Providencia</taxon>
    </lineage>
</organism>
<dbReference type="PANTHER" id="PTHR20941">
    <property type="entry name" value="FOLATE SYNTHESIS PROTEINS"/>
    <property type="match status" value="1"/>
</dbReference>
<proteinExistence type="inferred from homology"/>
<dbReference type="CDD" id="cd00739">
    <property type="entry name" value="DHPS"/>
    <property type="match status" value="1"/>
</dbReference>
<dbReference type="NCBIfam" id="TIGR01496">
    <property type="entry name" value="DHPS"/>
    <property type="match status" value="1"/>
</dbReference>
<comment type="catalytic activity">
    <reaction evidence="1">
        <text>(7,8-dihydropterin-6-yl)methyl diphosphate + 4-aminobenzoate = 7,8-dihydropteroate + diphosphate</text>
        <dbReference type="Rhea" id="RHEA:19949"/>
        <dbReference type="ChEBI" id="CHEBI:17836"/>
        <dbReference type="ChEBI" id="CHEBI:17839"/>
        <dbReference type="ChEBI" id="CHEBI:33019"/>
        <dbReference type="ChEBI" id="CHEBI:72950"/>
        <dbReference type="EC" id="2.5.1.15"/>
    </reaction>
</comment>
<evidence type="ECO:0000256" key="2">
    <source>
        <dbReference type="ARBA" id="ARBA00001946"/>
    </source>
</evidence>
<sequence>MQINSKGRILDLSIPRVMGILNITPDSFSDGGKYLNHNAALNHASKMINEGASIIDIGGESTRPGYKKISINEELDRILPIIELIHNRFDIWISVDTYKAKVMEEAAKIGIHMINDIYSLHEKNTLKTAIQINLPICIMHINKYQKFFLKTKKNKNSIFDIKFFFKKEIKRCVDSGIKKNQLIIDPGFGFQKTLNDNYNILSNLKKLHKFKLPILVGMSRKTMIGNLLNIPPNKRLIGSITCSVIAAMQGIHIIRAHDVKETIEAIKIVQKTLIKKNGIQYV</sequence>
<dbReference type="PROSITE" id="PS50972">
    <property type="entry name" value="PTERIN_BINDING"/>
    <property type="match status" value="1"/>
</dbReference>
<dbReference type="InterPro" id="IPR045031">
    <property type="entry name" value="DHP_synth-like"/>
</dbReference>
<keyword evidence="5 9" id="KW-0808">Transferase</keyword>
<evidence type="ECO:0000259" key="10">
    <source>
        <dbReference type="PROSITE" id="PS50972"/>
    </source>
</evidence>
<dbReference type="Gene3D" id="3.20.20.20">
    <property type="entry name" value="Dihydropteroate synthase-like"/>
    <property type="match status" value="1"/>
</dbReference>
<reference evidence="11" key="1">
    <citation type="submission" date="2024-04" db="EMBL/GenBank/DDBJ databases">
        <authorList>
            <person name="Manzano-Marin A."/>
            <person name="Manzano-Marin A."/>
            <person name="Alejandro Manzano Marin A."/>
        </authorList>
    </citation>
    <scope>NUCLEOTIDE SEQUENCE [LARGE SCALE GENOMIC DNA]</scope>
    <source>
        <strain evidence="11">TABTEA</strain>
    </source>
</reference>
<keyword evidence="7 9" id="KW-0460">Magnesium</keyword>
<evidence type="ECO:0000256" key="6">
    <source>
        <dbReference type="ARBA" id="ARBA00022723"/>
    </source>
</evidence>
<evidence type="ECO:0000256" key="3">
    <source>
        <dbReference type="ARBA" id="ARBA00004763"/>
    </source>
</evidence>
<comment type="function">
    <text evidence="9">Catalyzes the condensation of para-aminobenzoate (pABA) with 6-hydroxymethyl-7,8-dihydropterin diphosphate (DHPt-PP) to form 7,8-dihydropteroate (H2Pte), the immediate precursor of folate derivatives.</text>
</comment>
<dbReference type="Pfam" id="PF00809">
    <property type="entry name" value="Pterin_bind"/>
    <property type="match status" value="1"/>
</dbReference>
<accession>A0ABP1CE30</accession>
<evidence type="ECO:0000256" key="9">
    <source>
        <dbReference type="RuleBase" id="RU361205"/>
    </source>
</evidence>
<dbReference type="RefSeq" id="WP_341764836.1">
    <property type="nucleotide sequence ID" value="NZ_OZ034688.1"/>
</dbReference>
<evidence type="ECO:0000313" key="12">
    <source>
        <dbReference type="Proteomes" id="UP001497533"/>
    </source>
</evidence>
<dbReference type="GO" id="GO:0004156">
    <property type="term" value="F:dihydropteroate synthase activity"/>
    <property type="evidence" value="ECO:0007669"/>
    <property type="project" value="UniProtKB-EC"/>
</dbReference>
<comment type="pathway">
    <text evidence="3 9">Cofactor biosynthesis; tetrahydrofolate biosynthesis; 7,8-dihydrofolate from 2-amino-4-hydroxy-6-hydroxymethyl-7,8-dihydropteridine diphosphate and 4-aminobenzoate: step 1/2.</text>
</comment>
<dbReference type="EMBL" id="OZ034688">
    <property type="protein sequence ID" value="CAL1329368.1"/>
    <property type="molecule type" value="Genomic_DNA"/>
</dbReference>
<dbReference type="SUPFAM" id="SSF51717">
    <property type="entry name" value="Dihydropteroate synthetase-like"/>
    <property type="match status" value="1"/>
</dbReference>
<dbReference type="InterPro" id="IPR011005">
    <property type="entry name" value="Dihydropteroate_synth-like_sf"/>
</dbReference>
<gene>
    <name evidence="11" type="primary">folP</name>
    <name evidence="11" type="ORF">PRHACTZTBTEA_450</name>
</gene>
<evidence type="ECO:0000256" key="1">
    <source>
        <dbReference type="ARBA" id="ARBA00000012"/>
    </source>
</evidence>
<dbReference type="InterPro" id="IPR000489">
    <property type="entry name" value="Pterin-binding_dom"/>
</dbReference>
<evidence type="ECO:0000256" key="8">
    <source>
        <dbReference type="ARBA" id="ARBA00022909"/>
    </source>
</evidence>
<evidence type="ECO:0000256" key="5">
    <source>
        <dbReference type="ARBA" id="ARBA00022679"/>
    </source>
</evidence>
<comment type="similarity">
    <text evidence="9">Belongs to the DHPS family.</text>
</comment>
<dbReference type="PROSITE" id="PS00793">
    <property type="entry name" value="DHPS_2"/>
    <property type="match status" value="1"/>
</dbReference>
<feature type="domain" description="Pterin-binding" evidence="10">
    <location>
        <begin position="15"/>
        <end position="267"/>
    </location>
</feature>
<comment type="cofactor">
    <cofactor evidence="2 9">
        <name>Mg(2+)</name>
        <dbReference type="ChEBI" id="CHEBI:18420"/>
    </cofactor>
</comment>
<dbReference type="Proteomes" id="UP001497533">
    <property type="component" value="Chromosome"/>
</dbReference>
<evidence type="ECO:0000256" key="7">
    <source>
        <dbReference type="ARBA" id="ARBA00022842"/>
    </source>
</evidence>
<dbReference type="PANTHER" id="PTHR20941:SF1">
    <property type="entry name" value="FOLIC ACID SYNTHESIS PROTEIN FOL1"/>
    <property type="match status" value="1"/>
</dbReference>
<keyword evidence="12" id="KW-1185">Reference proteome</keyword>